<dbReference type="RefSeq" id="WP_189486480.1">
    <property type="nucleotide sequence ID" value="NZ_BMZB01000002.1"/>
</dbReference>
<dbReference type="SUPFAM" id="SSF55298">
    <property type="entry name" value="YjgF-like"/>
    <property type="match status" value="1"/>
</dbReference>
<dbReference type="EMBL" id="BMZB01000002">
    <property type="protein sequence ID" value="GGZ35120.1"/>
    <property type="molecule type" value="Genomic_DNA"/>
</dbReference>
<proteinExistence type="predicted"/>
<dbReference type="PANTHER" id="PTHR43760">
    <property type="entry name" value="ENDORIBONUCLEASE-RELATED"/>
    <property type="match status" value="1"/>
</dbReference>
<sequence>MSQVKARLESLGITLPAAATPVANYVSYTRTGNIVNISGQISVDANGGIKGTVGVDVSLEDGVAAARICGLNLLAQMQAACDGDLDNVVRVLKLNAFVQAGPDFYDIPKVINGCSDLMVEVLGEAGKHARSAVGMYKIPLGFAVEIDAQIEVKDRR</sequence>
<protein>
    <recommendedName>
        <fullName evidence="1">Endoribonuclease L-PSP/chorismate mutase-like domain-containing protein</fullName>
    </recommendedName>
</protein>
<name>A0A918Q8S1_9CAUL</name>
<dbReference type="PANTHER" id="PTHR43760:SF1">
    <property type="entry name" value="ENDORIBONUCLEASE L-PSP_CHORISMATE MUTASE-LIKE DOMAIN-CONTAINING PROTEIN"/>
    <property type="match status" value="1"/>
</dbReference>
<reference evidence="2" key="2">
    <citation type="submission" date="2020-09" db="EMBL/GenBank/DDBJ databases">
        <authorList>
            <person name="Sun Q."/>
            <person name="Kim S."/>
        </authorList>
    </citation>
    <scope>NUCLEOTIDE SEQUENCE</scope>
    <source>
        <strain evidence="2">KCTC 32296</strain>
    </source>
</reference>
<evidence type="ECO:0000313" key="2">
    <source>
        <dbReference type="EMBL" id="GGZ35120.1"/>
    </source>
</evidence>
<gene>
    <name evidence="2" type="ORF">GCM10011273_22040</name>
</gene>
<reference evidence="2" key="1">
    <citation type="journal article" date="2014" name="Int. J. Syst. Evol. Microbiol.">
        <title>Complete genome sequence of Corynebacterium casei LMG S-19264T (=DSM 44701T), isolated from a smear-ripened cheese.</title>
        <authorList>
            <consortium name="US DOE Joint Genome Institute (JGI-PGF)"/>
            <person name="Walter F."/>
            <person name="Albersmeier A."/>
            <person name="Kalinowski J."/>
            <person name="Ruckert C."/>
        </authorList>
    </citation>
    <scope>NUCLEOTIDE SEQUENCE</scope>
    <source>
        <strain evidence="2">KCTC 32296</strain>
    </source>
</reference>
<dbReference type="AlphaFoldDB" id="A0A918Q8S1"/>
<feature type="domain" description="Endoribonuclease L-PSP/chorismate mutase-like" evidence="1">
    <location>
        <begin position="6"/>
        <end position="135"/>
    </location>
</feature>
<accession>A0A918Q8S1</accession>
<dbReference type="Proteomes" id="UP000662572">
    <property type="component" value="Unassembled WGS sequence"/>
</dbReference>
<dbReference type="InterPro" id="IPR035959">
    <property type="entry name" value="RutC-like_sf"/>
</dbReference>
<comment type="caution">
    <text evidence="2">The sequence shown here is derived from an EMBL/GenBank/DDBJ whole genome shotgun (WGS) entry which is preliminary data.</text>
</comment>
<dbReference type="CDD" id="cd02199">
    <property type="entry name" value="YjgF_YER057c_UK114_like_1"/>
    <property type="match status" value="1"/>
</dbReference>
<keyword evidence="3" id="KW-1185">Reference proteome</keyword>
<dbReference type="Gene3D" id="3.30.1330.40">
    <property type="entry name" value="RutC-like"/>
    <property type="match status" value="1"/>
</dbReference>
<dbReference type="InterPro" id="IPR013813">
    <property type="entry name" value="Endoribo_LPSP/chorism_mut-like"/>
</dbReference>
<evidence type="ECO:0000313" key="3">
    <source>
        <dbReference type="Proteomes" id="UP000662572"/>
    </source>
</evidence>
<dbReference type="Pfam" id="PF14588">
    <property type="entry name" value="YjgF_endoribonc"/>
    <property type="match status" value="1"/>
</dbReference>
<organism evidence="2 3">
    <name type="scientific">Asticcacaulis endophyticus</name>
    <dbReference type="NCBI Taxonomy" id="1395890"/>
    <lineage>
        <taxon>Bacteria</taxon>
        <taxon>Pseudomonadati</taxon>
        <taxon>Pseudomonadota</taxon>
        <taxon>Alphaproteobacteria</taxon>
        <taxon>Caulobacterales</taxon>
        <taxon>Caulobacteraceae</taxon>
        <taxon>Asticcacaulis</taxon>
    </lineage>
</organism>
<evidence type="ECO:0000259" key="1">
    <source>
        <dbReference type="Pfam" id="PF14588"/>
    </source>
</evidence>